<dbReference type="PANTHER" id="PTHR15665">
    <property type="entry name" value="ASTEROID PROTEIN"/>
    <property type="match status" value="1"/>
</dbReference>
<name>A0A0D2FH07_9EURO</name>
<comment type="similarity">
    <text evidence="1">Belongs to the asteroid family.</text>
</comment>
<feature type="domain" description="Asteroid" evidence="2">
    <location>
        <begin position="160"/>
        <end position="401"/>
    </location>
</feature>
<dbReference type="SUPFAM" id="SSF88723">
    <property type="entry name" value="PIN domain-like"/>
    <property type="match status" value="1"/>
</dbReference>
<organism evidence="3 4">
    <name type="scientific">Phialophora macrospora</name>
    <dbReference type="NCBI Taxonomy" id="1851006"/>
    <lineage>
        <taxon>Eukaryota</taxon>
        <taxon>Fungi</taxon>
        <taxon>Dikarya</taxon>
        <taxon>Ascomycota</taxon>
        <taxon>Pezizomycotina</taxon>
        <taxon>Eurotiomycetes</taxon>
        <taxon>Chaetothyriomycetidae</taxon>
        <taxon>Chaetothyriales</taxon>
        <taxon>Herpotrichiellaceae</taxon>
        <taxon>Phialophora</taxon>
    </lineage>
</organism>
<dbReference type="InterPro" id="IPR039436">
    <property type="entry name" value="Asteroid_dom"/>
</dbReference>
<dbReference type="STRING" id="5601.A0A0D2FH07"/>
<keyword evidence="4" id="KW-1185">Reference proteome</keyword>
<dbReference type="EMBL" id="KN846959">
    <property type="protein sequence ID" value="KIW67353.1"/>
    <property type="molecule type" value="Genomic_DNA"/>
</dbReference>
<sequence length="647" mass="71535">MGIQRLLHDLLPYAEPVVLSASPQTATDTTNVETLIIDGPSLVYYVYNKLVAWYCVNSPTFLVLPPTYDEINQGVLRVLDDLQTHGVCITHIFFDGGLPTSKREVRLDRMEKVRQQLEVCRALQTDFPPYAAPSAEVQDFEKALWENPGISTRRSTPPAPPFMVASVIETLRMADSRWMKHVHVVPGEADLYCALAAQASAEAVAILTNDTDLAVHELGERGCVALLHSLEKKPQSPGVKDSRFTVLSLDPAHIASRMNIESLCGFGFERFLDSSVSTAIIRERARDPSRLHKLKSEYTTFLEEFLPSLPVSANTQPGLDGIDPRTAELIVGFGDSPHVYLTPILEDPQRDSSWSYGAGIRQLAYTLLSSSVMSKGDRRKQPAAHVTEYARKGQRIASATVLALKPSDAISQIAELEALLATYIPPADSSPVVSEETALSTWYRLAIHLVHQGKVRLNKSPTTTAQVARLFGLRVKTPPRMSWEDIHLLANIQAVLYSFRMLYQITGYLENQTPHYSASAAMASPHSGDNEELSKAIARLHNALSSMPSIADLFLDIPHLCRELSDADMETRNWIIRCLNVVLEPESQPVFAVETPVTGQGNQDTTNEAVWIPAKPKKKRKRGLPSETKAVSAKTTNIFRLLSEDPG</sequence>
<dbReference type="PANTHER" id="PTHR15665:SF1">
    <property type="entry name" value="PROTEIN ASTEROID HOMOLOG 1"/>
    <property type="match status" value="1"/>
</dbReference>
<dbReference type="AlphaFoldDB" id="A0A0D2FH07"/>
<dbReference type="InterPro" id="IPR029060">
    <property type="entry name" value="PIN-like_dom_sf"/>
</dbReference>
<reference evidence="3 4" key="1">
    <citation type="submission" date="2015-01" db="EMBL/GenBank/DDBJ databases">
        <title>The Genome Sequence of Capronia semiimmersa CBS27337.</title>
        <authorList>
            <consortium name="The Broad Institute Genomics Platform"/>
            <person name="Cuomo C."/>
            <person name="de Hoog S."/>
            <person name="Gorbushina A."/>
            <person name="Stielow B."/>
            <person name="Teixiera M."/>
            <person name="Abouelleil A."/>
            <person name="Chapman S.B."/>
            <person name="Priest M."/>
            <person name="Young S.K."/>
            <person name="Wortman J."/>
            <person name="Nusbaum C."/>
            <person name="Birren B."/>
        </authorList>
    </citation>
    <scope>NUCLEOTIDE SEQUENCE [LARGE SCALE GENOMIC DNA]</scope>
    <source>
        <strain evidence="3 4">CBS 27337</strain>
    </source>
</reference>
<evidence type="ECO:0000259" key="2">
    <source>
        <dbReference type="Pfam" id="PF12813"/>
    </source>
</evidence>
<dbReference type="Proteomes" id="UP000054266">
    <property type="component" value="Unassembled WGS sequence"/>
</dbReference>
<dbReference type="Pfam" id="PF12813">
    <property type="entry name" value="XPG_I_2"/>
    <property type="match status" value="1"/>
</dbReference>
<dbReference type="CDD" id="cd18675">
    <property type="entry name" value="PIN_SpAst1-like"/>
    <property type="match status" value="1"/>
</dbReference>
<accession>A0A0D2FH07</accession>
<evidence type="ECO:0000256" key="1">
    <source>
        <dbReference type="ARBA" id="ARBA00007398"/>
    </source>
</evidence>
<protein>
    <recommendedName>
        <fullName evidence="2">Asteroid domain-containing protein</fullName>
    </recommendedName>
</protein>
<dbReference type="InterPro" id="IPR026832">
    <property type="entry name" value="Asteroid"/>
</dbReference>
<dbReference type="HOGENOM" id="CLU_016461_1_0_1"/>
<gene>
    <name evidence="3" type="ORF">PV04_06614</name>
</gene>
<dbReference type="Gene3D" id="3.40.50.1010">
    <property type="entry name" value="5'-nuclease"/>
    <property type="match status" value="1"/>
</dbReference>
<proteinExistence type="inferred from homology"/>
<evidence type="ECO:0000313" key="3">
    <source>
        <dbReference type="EMBL" id="KIW67353.1"/>
    </source>
</evidence>
<evidence type="ECO:0000313" key="4">
    <source>
        <dbReference type="Proteomes" id="UP000054266"/>
    </source>
</evidence>